<reference evidence="3" key="1">
    <citation type="journal article" date="2019" name="Int. J. Syst. Evol. Microbiol.">
        <title>The Global Catalogue of Microorganisms (GCM) 10K type strain sequencing project: providing services to taxonomists for standard genome sequencing and annotation.</title>
        <authorList>
            <consortium name="The Broad Institute Genomics Platform"/>
            <consortium name="The Broad Institute Genome Sequencing Center for Infectious Disease"/>
            <person name="Wu L."/>
            <person name="Ma J."/>
        </authorList>
    </citation>
    <scope>NUCLEOTIDE SEQUENCE [LARGE SCALE GENOMIC DNA]</scope>
    <source>
        <strain evidence="3">TISTR 1571</strain>
    </source>
</reference>
<evidence type="ECO:0000259" key="1">
    <source>
        <dbReference type="PROSITE" id="PS50943"/>
    </source>
</evidence>
<organism evidence="2 3">
    <name type="scientific">Piscibacillus salipiscarius</name>
    <dbReference type="NCBI Taxonomy" id="299480"/>
    <lineage>
        <taxon>Bacteria</taxon>
        <taxon>Bacillati</taxon>
        <taxon>Bacillota</taxon>
        <taxon>Bacilli</taxon>
        <taxon>Bacillales</taxon>
        <taxon>Bacillaceae</taxon>
        <taxon>Piscibacillus</taxon>
    </lineage>
</organism>
<comment type="caution">
    <text evidence="2">The sequence shown here is derived from an EMBL/GenBank/DDBJ whole genome shotgun (WGS) entry which is preliminary data.</text>
</comment>
<dbReference type="PROSITE" id="PS50943">
    <property type="entry name" value="HTH_CROC1"/>
    <property type="match status" value="1"/>
</dbReference>
<dbReference type="CDD" id="cd00093">
    <property type="entry name" value="HTH_XRE"/>
    <property type="match status" value="1"/>
</dbReference>
<dbReference type="SUPFAM" id="SSF47413">
    <property type="entry name" value="lambda repressor-like DNA-binding domains"/>
    <property type="match status" value="1"/>
</dbReference>
<dbReference type="InterPro" id="IPR010982">
    <property type="entry name" value="Lambda_DNA-bd_dom_sf"/>
</dbReference>
<gene>
    <name evidence="2" type="ORF">ACFSW4_05735</name>
</gene>
<evidence type="ECO:0000313" key="2">
    <source>
        <dbReference type="EMBL" id="MFD2638358.1"/>
    </source>
</evidence>
<sequence>MRYERLSRKISQEKIADALGITRATYHKKENGIIKISVEEFSVILTILNIPHSEAGIFFERIVPERELTKY</sequence>
<dbReference type="Pfam" id="PF01381">
    <property type="entry name" value="HTH_3"/>
    <property type="match status" value="1"/>
</dbReference>
<dbReference type="SMART" id="SM00530">
    <property type="entry name" value="HTH_XRE"/>
    <property type="match status" value="1"/>
</dbReference>
<dbReference type="InterPro" id="IPR001387">
    <property type="entry name" value="Cro/C1-type_HTH"/>
</dbReference>
<protein>
    <submittedName>
        <fullName evidence="2">Helix-turn-helix domain-containing protein</fullName>
    </submittedName>
</protein>
<proteinExistence type="predicted"/>
<dbReference type="Gene3D" id="1.10.260.40">
    <property type="entry name" value="lambda repressor-like DNA-binding domains"/>
    <property type="match status" value="1"/>
</dbReference>
<dbReference type="EMBL" id="JBHUMZ010000016">
    <property type="protein sequence ID" value="MFD2638358.1"/>
    <property type="molecule type" value="Genomic_DNA"/>
</dbReference>
<evidence type="ECO:0000313" key="3">
    <source>
        <dbReference type="Proteomes" id="UP001597452"/>
    </source>
</evidence>
<name>A0ABW5Q9D7_9BACI</name>
<dbReference type="Proteomes" id="UP001597452">
    <property type="component" value="Unassembled WGS sequence"/>
</dbReference>
<keyword evidence="3" id="KW-1185">Reference proteome</keyword>
<feature type="domain" description="HTH cro/C1-type" evidence="1">
    <location>
        <begin position="1"/>
        <end position="55"/>
    </location>
</feature>
<accession>A0ABW5Q9D7</accession>